<keyword evidence="3 6" id="KW-0378">Hydrolase</keyword>
<protein>
    <recommendedName>
        <fullName evidence="7">Peptidase S1 domain-containing protein</fullName>
    </recommendedName>
</protein>
<organism evidence="8 9">
    <name type="scientific">Blomia tropicalis</name>
    <name type="common">Mite</name>
    <dbReference type="NCBI Taxonomy" id="40697"/>
    <lineage>
        <taxon>Eukaryota</taxon>
        <taxon>Metazoa</taxon>
        <taxon>Ecdysozoa</taxon>
        <taxon>Arthropoda</taxon>
        <taxon>Chelicerata</taxon>
        <taxon>Arachnida</taxon>
        <taxon>Acari</taxon>
        <taxon>Acariformes</taxon>
        <taxon>Sarcoptiformes</taxon>
        <taxon>Astigmata</taxon>
        <taxon>Glycyphagoidea</taxon>
        <taxon>Echimyopodidae</taxon>
        <taxon>Blomia</taxon>
    </lineage>
</organism>
<evidence type="ECO:0000256" key="3">
    <source>
        <dbReference type="ARBA" id="ARBA00022801"/>
    </source>
</evidence>
<dbReference type="InterPro" id="IPR001314">
    <property type="entry name" value="Peptidase_S1A"/>
</dbReference>
<keyword evidence="5" id="KW-1015">Disulfide bond</keyword>
<dbReference type="PANTHER" id="PTHR24276">
    <property type="entry name" value="POLYSERASE-RELATED"/>
    <property type="match status" value="1"/>
</dbReference>
<proteinExistence type="inferred from homology"/>
<evidence type="ECO:0000256" key="4">
    <source>
        <dbReference type="ARBA" id="ARBA00022825"/>
    </source>
</evidence>
<dbReference type="InterPro" id="IPR050430">
    <property type="entry name" value="Peptidase_S1"/>
</dbReference>
<dbReference type="GO" id="GO:0006508">
    <property type="term" value="P:proteolysis"/>
    <property type="evidence" value="ECO:0007669"/>
    <property type="project" value="UniProtKB-KW"/>
</dbReference>
<reference evidence="8" key="1">
    <citation type="submission" date="2022-12" db="EMBL/GenBank/DDBJ databases">
        <title>Genome assemblies of Blomia tropicalis.</title>
        <authorList>
            <person name="Cui Y."/>
        </authorList>
    </citation>
    <scope>NUCLEOTIDE SEQUENCE</scope>
    <source>
        <tissue evidence="8">Adult mites</tissue>
    </source>
</reference>
<keyword evidence="2 6" id="KW-0645">Protease</keyword>
<dbReference type="InterPro" id="IPR043504">
    <property type="entry name" value="Peptidase_S1_PA_chymotrypsin"/>
</dbReference>
<dbReference type="PANTHER" id="PTHR24276:SF98">
    <property type="entry name" value="FI18310P1-RELATED"/>
    <property type="match status" value="1"/>
</dbReference>
<dbReference type="SMART" id="SM00020">
    <property type="entry name" value="Tryp_SPc"/>
    <property type="match status" value="1"/>
</dbReference>
<dbReference type="InterPro" id="IPR009003">
    <property type="entry name" value="Peptidase_S1_PA"/>
</dbReference>
<evidence type="ECO:0000256" key="2">
    <source>
        <dbReference type="ARBA" id="ARBA00022670"/>
    </source>
</evidence>
<dbReference type="SUPFAM" id="SSF50494">
    <property type="entry name" value="Trypsin-like serine proteases"/>
    <property type="match status" value="1"/>
</dbReference>
<accession>A0A9Q0MB27</accession>
<evidence type="ECO:0000256" key="5">
    <source>
        <dbReference type="ARBA" id="ARBA00023157"/>
    </source>
</evidence>
<dbReference type="AlphaFoldDB" id="A0A9Q0MB27"/>
<dbReference type="InterPro" id="IPR018114">
    <property type="entry name" value="TRYPSIN_HIS"/>
</dbReference>
<evidence type="ECO:0000256" key="6">
    <source>
        <dbReference type="RuleBase" id="RU363034"/>
    </source>
</evidence>
<keyword evidence="9" id="KW-1185">Reference proteome</keyword>
<dbReference type="InterPro" id="IPR001254">
    <property type="entry name" value="Trypsin_dom"/>
</dbReference>
<name>A0A9Q0MB27_BLOTA</name>
<dbReference type="Gene3D" id="2.40.10.10">
    <property type="entry name" value="Trypsin-like serine proteases"/>
    <property type="match status" value="1"/>
</dbReference>
<dbReference type="Proteomes" id="UP001142055">
    <property type="component" value="Chromosome 1"/>
</dbReference>
<dbReference type="PROSITE" id="PS00135">
    <property type="entry name" value="TRYPSIN_SER"/>
    <property type="match status" value="1"/>
</dbReference>
<dbReference type="InterPro" id="IPR033116">
    <property type="entry name" value="TRYPSIN_SER"/>
</dbReference>
<dbReference type="EMBL" id="JAPWDV010000001">
    <property type="protein sequence ID" value="KAJ6222277.1"/>
    <property type="molecule type" value="Genomic_DNA"/>
</dbReference>
<dbReference type="Pfam" id="PF00089">
    <property type="entry name" value="Trypsin"/>
    <property type="match status" value="1"/>
</dbReference>
<evidence type="ECO:0000256" key="1">
    <source>
        <dbReference type="ARBA" id="ARBA00007664"/>
    </source>
</evidence>
<comment type="similarity">
    <text evidence="1">Belongs to the peptidase S1 family.</text>
</comment>
<dbReference type="CDD" id="cd00190">
    <property type="entry name" value="Tryp_SPc"/>
    <property type="match status" value="1"/>
</dbReference>
<feature type="domain" description="Peptidase S1" evidence="7">
    <location>
        <begin position="4"/>
        <end position="243"/>
    </location>
</feature>
<evidence type="ECO:0000313" key="8">
    <source>
        <dbReference type="EMBL" id="KAJ6222277.1"/>
    </source>
</evidence>
<dbReference type="OMA" id="DQCKEEV"/>
<evidence type="ECO:0000259" key="7">
    <source>
        <dbReference type="PROSITE" id="PS50240"/>
    </source>
</evidence>
<dbReference type="PRINTS" id="PR00722">
    <property type="entry name" value="CHYMOTRYPSIN"/>
</dbReference>
<keyword evidence="4 6" id="KW-0720">Serine protease</keyword>
<sequence length="256" mass="28608">MSRIINGEKAGDNEAKFMVAIIIKPSVNVKRFCGGTLISSRAVLTAAHCVCDYENNIIYTKIKIRYGTKLRRRSNYRHNRVVNIEIEPNFIMDGNYSINDVAVLTLRNPIQPNNDIQYAVLNPNNFIGIHDVIAYGWGLTQFKGVKSEELLKIRMETLSNDECYESVVEQTDMLDTTIEDLNVICAKALDRGVCFGDSGGPLTLPDGSLIGIIATNTEDCLDGDSSHFSRIHAHLNFIQTAMQRAETFVMQSNVQN</sequence>
<dbReference type="PROSITE" id="PS00134">
    <property type="entry name" value="TRYPSIN_HIS"/>
    <property type="match status" value="1"/>
</dbReference>
<evidence type="ECO:0000313" key="9">
    <source>
        <dbReference type="Proteomes" id="UP001142055"/>
    </source>
</evidence>
<dbReference type="GO" id="GO:0004252">
    <property type="term" value="F:serine-type endopeptidase activity"/>
    <property type="evidence" value="ECO:0007669"/>
    <property type="project" value="InterPro"/>
</dbReference>
<comment type="caution">
    <text evidence="8">The sequence shown here is derived from an EMBL/GenBank/DDBJ whole genome shotgun (WGS) entry which is preliminary data.</text>
</comment>
<gene>
    <name evidence="8" type="ORF">RDWZM_000822</name>
</gene>
<dbReference type="PROSITE" id="PS50240">
    <property type="entry name" value="TRYPSIN_DOM"/>
    <property type="match status" value="1"/>
</dbReference>